<evidence type="ECO:0000313" key="4">
    <source>
        <dbReference type="EMBL" id="VFT93718.1"/>
    </source>
</evidence>
<reference evidence="4 5" key="1">
    <citation type="submission" date="2019-03" db="EMBL/GenBank/DDBJ databases">
        <authorList>
            <person name="Gaulin E."/>
            <person name="Dumas B."/>
        </authorList>
    </citation>
    <scope>NUCLEOTIDE SEQUENCE [LARGE SCALE GENOMIC DNA]</scope>
    <source>
        <strain evidence="4">CBS 568.67</strain>
    </source>
</reference>
<dbReference type="SUPFAM" id="SSF48647">
    <property type="entry name" value="Fungal elicitin"/>
    <property type="match status" value="1"/>
</dbReference>
<proteinExistence type="predicted"/>
<evidence type="ECO:0000256" key="1">
    <source>
        <dbReference type="SAM" id="MobiDB-lite"/>
    </source>
</evidence>
<feature type="compositionally biased region" description="Low complexity" evidence="1">
    <location>
        <begin position="116"/>
        <end position="147"/>
    </location>
</feature>
<keyword evidence="2" id="KW-0732">Signal</keyword>
<dbReference type="AlphaFoldDB" id="A0A485L6N5"/>
<dbReference type="Gene3D" id="1.10.239.10">
    <property type="entry name" value="Elicitin domain"/>
    <property type="match status" value="1"/>
</dbReference>
<evidence type="ECO:0000313" key="3">
    <source>
        <dbReference type="EMBL" id="KAF0691917.1"/>
    </source>
</evidence>
<feature type="chain" id="PRO_5036355547" evidence="2">
    <location>
        <begin position="18"/>
        <end position="209"/>
    </location>
</feature>
<name>A0A485L6N5_9STRA</name>
<dbReference type="EMBL" id="CAADRA010006025">
    <property type="protein sequence ID" value="VFT93718.1"/>
    <property type="molecule type" value="Genomic_DNA"/>
</dbReference>
<feature type="region of interest" description="Disordered" evidence="1">
    <location>
        <begin position="116"/>
        <end position="188"/>
    </location>
</feature>
<reference evidence="3" key="2">
    <citation type="submission" date="2019-06" db="EMBL/GenBank/DDBJ databases">
        <title>Genomics analysis of Aphanomyces spp. identifies a new class of oomycete effector associated with host adaptation.</title>
        <authorList>
            <person name="Gaulin E."/>
        </authorList>
    </citation>
    <scope>NUCLEOTIDE SEQUENCE</scope>
    <source>
        <strain evidence="3">CBS 578.67</strain>
    </source>
</reference>
<dbReference type="Proteomes" id="UP000332933">
    <property type="component" value="Unassembled WGS sequence"/>
</dbReference>
<dbReference type="GO" id="GO:0005576">
    <property type="term" value="C:extracellular region"/>
    <property type="evidence" value="ECO:0007669"/>
    <property type="project" value="InterPro"/>
</dbReference>
<sequence length="209" mass="19761">MKSILFVAASMAAVATADPCAATDLAPLLAAGTASAHAAPCATATGFSITTYLASPTAATVPPSVATNIDCQGLFQDISTAGAAITTTTCTFNGVSIQQLAGQPISFWLGTSVTGSGNSTSGSGVTTTGAPTSGSGSGMTTTVAPTSGSGGGMTTTVAPTSGSSGGSASGTTTSPPSTTSAPTSSPSSAMSHVISFVAAVVAMTVLVLH</sequence>
<organism evidence="4 5">
    <name type="scientific">Aphanomyces stellatus</name>
    <dbReference type="NCBI Taxonomy" id="120398"/>
    <lineage>
        <taxon>Eukaryota</taxon>
        <taxon>Sar</taxon>
        <taxon>Stramenopiles</taxon>
        <taxon>Oomycota</taxon>
        <taxon>Saprolegniomycetes</taxon>
        <taxon>Saprolegniales</taxon>
        <taxon>Verrucalvaceae</taxon>
        <taxon>Aphanomyces</taxon>
    </lineage>
</organism>
<dbReference type="InterPro" id="IPR036470">
    <property type="entry name" value="Elicitin_sf"/>
</dbReference>
<keyword evidence="5" id="KW-1185">Reference proteome</keyword>
<feature type="compositionally biased region" description="Low complexity" evidence="1">
    <location>
        <begin position="169"/>
        <end position="188"/>
    </location>
</feature>
<gene>
    <name evidence="4" type="primary">Aste57867_16956</name>
    <name evidence="3" type="ORF">As57867_016898</name>
    <name evidence="4" type="ORF">ASTE57867_16956</name>
</gene>
<accession>A0A485L6N5</accession>
<protein>
    <submittedName>
        <fullName evidence="4">Aste57867_16956 protein</fullName>
    </submittedName>
</protein>
<feature type="signal peptide" evidence="2">
    <location>
        <begin position="1"/>
        <end position="17"/>
    </location>
</feature>
<evidence type="ECO:0000256" key="2">
    <source>
        <dbReference type="SAM" id="SignalP"/>
    </source>
</evidence>
<evidence type="ECO:0000313" key="5">
    <source>
        <dbReference type="Proteomes" id="UP000332933"/>
    </source>
</evidence>
<dbReference type="EMBL" id="VJMH01006004">
    <property type="protein sequence ID" value="KAF0691917.1"/>
    <property type="molecule type" value="Genomic_DNA"/>
</dbReference>